<proteinExistence type="predicted"/>
<organism evidence="1 2">
    <name type="scientific">Petrolisthes cinctipes</name>
    <name type="common">Flat porcelain crab</name>
    <dbReference type="NCBI Taxonomy" id="88211"/>
    <lineage>
        <taxon>Eukaryota</taxon>
        <taxon>Metazoa</taxon>
        <taxon>Ecdysozoa</taxon>
        <taxon>Arthropoda</taxon>
        <taxon>Crustacea</taxon>
        <taxon>Multicrustacea</taxon>
        <taxon>Malacostraca</taxon>
        <taxon>Eumalacostraca</taxon>
        <taxon>Eucarida</taxon>
        <taxon>Decapoda</taxon>
        <taxon>Pleocyemata</taxon>
        <taxon>Anomura</taxon>
        <taxon>Galatheoidea</taxon>
        <taxon>Porcellanidae</taxon>
        <taxon>Petrolisthes</taxon>
    </lineage>
</organism>
<keyword evidence="2" id="KW-1185">Reference proteome</keyword>
<dbReference type="AlphaFoldDB" id="A0AAE1FUN3"/>
<accession>A0AAE1FUN3</accession>
<name>A0AAE1FUN3_PETCI</name>
<dbReference type="Proteomes" id="UP001286313">
    <property type="component" value="Unassembled WGS sequence"/>
</dbReference>
<sequence>MYLGQATQIVSACEGFSHRYKDGVGVRLSGCVSWCGQTVMLIGTRKEHTACFTCLTTTLNTMTSRCCNHLSWWRV</sequence>
<comment type="caution">
    <text evidence="1">The sequence shown here is derived from an EMBL/GenBank/DDBJ whole genome shotgun (WGS) entry which is preliminary data.</text>
</comment>
<evidence type="ECO:0000313" key="2">
    <source>
        <dbReference type="Proteomes" id="UP001286313"/>
    </source>
</evidence>
<evidence type="ECO:0000313" key="1">
    <source>
        <dbReference type="EMBL" id="KAK3880710.1"/>
    </source>
</evidence>
<protein>
    <submittedName>
        <fullName evidence="1">Uncharacterized protein</fullName>
    </submittedName>
</protein>
<dbReference type="EMBL" id="JAWQEG010001301">
    <property type="protein sequence ID" value="KAK3880710.1"/>
    <property type="molecule type" value="Genomic_DNA"/>
</dbReference>
<gene>
    <name evidence="1" type="ORF">Pcinc_014864</name>
</gene>
<reference evidence="1" key="1">
    <citation type="submission" date="2023-10" db="EMBL/GenBank/DDBJ databases">
        <title>Genome assemblies of two species of porcelain crab, Petrolisthes cinctipes and Petrolisthes manimaculis (Anomura: Porcellanidae).</title>
        <authorList>
            <person name="Angst P."/>
        </authorList>
    </citation>
    <scope>NUCLEOTIDE SEQUENCE</scope>
    <source>
        <strain evidence="1">PB745_01</strain>
        <tissue evidence="1">Gill</tissue>
    </source>
</reference>